<proteinExistence type="predicted"/>
<gene>
    <name evidence="1" type="ORF">ONZ51_g10651</name>
</gene>
<evidence type="ECO:0000313" key="1">
    <source>
        <dbReference type="EMBL" id="KAJ8462829.1"/>
    </source>
</evidence>
<dbReference type="InterPro" id="IPR036047">
    <property type="entry name" value="F-box-like_dom_sf"/>
</dbReference>
<dbReference type="EMBL" id="JAPEVG010000436">
    <property type="protein sequence ID" value="KAJ8462829.1"/>
    <property type="molecule type" value="Genomic_DNA"/>
</dbReference>
<accession>A0AAD7X4P1</accession>
<evidence type="ECO:0000313" key="2">
    <source>
        <dbReference type="Proteomes" id="UP001215151"/>
    </source>
</evidence>
<keyword evidence="2" id="KW-1185">Reference proteome</keyword>
<name>A0AAD7X4P1_9APHY</name>
<dbReference type="SUPFAM" id="SSF81383">
    <property type="entry name" value="F-box domain"/>
    <property type="match status" value="1"/>
</dbReference>
<reference evidence="1" key="1">
    <citation type="submission" date="2022-11" db="EMBL/GenBank/DDBJ databases">
        <title>Genome Sequence of Cubamyces cubensis.</title>
        <authorList>
            <person name="Buettner E."/>
        </authorList>
    </citation>
    <scope>NUCLEOTIDE SEQUENCE</scope>
    <source>
        <strain evidence="1">MPL-01</strain>
    </source>
</reference>
<evidence type="ECO:0008006" key="3">
    <source>
        <dbReference type="Google" id="ProtNLM"/>
    </source>
</evidence>
<organism evidence="1 2">
    <name type="scientific">Trametes cubensis</name>
    <dbReference type="NCBI Taxonomy" id="1111947"/>
    <lineage>
        <taxon>Eukaryota</taxon>
        <taxon>Fungi</taxon>
        <taxon>Dikarya</taxon>
        <taxon>Basidiomycota</taxon>
        <taxon>Agaricomycotina</taxon>
        <taxon>Agaricomycetes</taxon>
        <taxon>Polyporales</taxon>
        <taxon>Polyporaceae</taxon>
        <taxon>Trametes</taxon>
    </lineage>
</organism>
<dbReference type="Proteomes" id="UP001215151">
    <property type="component" value="Unassembled WGS sequence"/>
</dbReference>
<comment type="caution">
    <text evidence="1">The sequence shown here is derived from an EMBL/GenBank/DDBJ whole genome shotgun (WGS) entry which is preliminary data.</text>
</comment>
<sequence length="922" mass="106206">MQEYRTKRLECERRDLVKRRIEYLLEAYQEYFISRGEEPRLRHDGIELAPADLAHLPEFSKLLQADNNIEVSKTSFVPLLAQENWSDYVAQWKDSIRKRLQALILSTLTRAGVQVDSKAPDVLQLAVAQFRCRDALPGCPKETMRWQDVLTHPCCHRPQRVVWPPTDRLHFDQEVHTVCRGDIFNLSHIFVDMVVQEVVACGQDPSKVAFEEMQACPVRLVCCQTKCPYPFPPLDWLSADTQSVILNRLAPPEVEAGLRTPAYYAAVTKEFQMERADMPPRKRAKIVDTRGQDTGLTRIAQNASVPQAQCSTTTAIVPGKPRRAVRGRRGGLKDLHNMPFDIILEVPAISHIRHESLANICRQIVVHLHPRDLLNLARTNKEWRAFLMDRRQHALWKAARIRQEPTLPDIPTFFSEPAYANFMFFKDCMACGRPNASKVYWIFGLRLCKHTCGNLLLLSSDGYLDTRYMVSTEMGHTEYRYLASAKAGAPRIREERTAYLKSEVDLFLQRWQALATKEEKLQLLKDCHEAVVERCQVGSRLGNWDLSRKRKRSKELHSIKDERFSAVRKRLSDEGWDAELASMEHSDGIERLYNLTMKRAVKLTDKGWNNIREDVIMLMQEYRTQRLRRERRIVVEDRVRALCKAYKEYFTSRDEEPRLRYDGVELTPGDLAYLPGFVELLEADNDVKVSKASFAPLMAEERWPDHVAQWQERIKQRLRAIVLSALTTADADSNVGPDETVDVLQLAVAQFQCRCPCAYCVRLKALRWRDVLSHSCGRHNFRWPHGIRSFSDFDEYVSIACDGEVFRLPPVMSRHDHPRSTRRLWPRPRESDFRGDAGLSCSTAVLRAVRISDLSDSWTYAGLALCGERERHSVTVLKLNTIHQIDRRREGRCRYIKPGVSTQFLPAPEETSELGSPSATAL</sequence>
<dbReference type="AlphaFoldDB" id="A0AAD7X4P1"/>
<protein>
    <recommendedName>
        <fullName evidence="3">F-box domain-containing protein</fullName>
    </recommendedName>
</protein>